<dbReference type="EMBL" id="CP012418">
    <property type="protein sequence ID" value="AOE49591.1"/>
    <property type="molecule type" value="Genomic_DNA"/>
</dbReference>
<evidence type="ECO:0000256" key="1">
    <source>
        <dbReference type="SAM" id="SignalP"/>
    </source>
</evidence>
<dbReference type="OrthoDB" id="9838187at2"/>
<keyword evidence="1" id="KW-0732">Signal</keyword>
<evidence type="ECO:0000313" key="2">
    <source>
        <dbReference type="EMBL" id="AOE49591.1"/>
    </source>
</evidence>
<protein>
    <recommendedName>
        <fullName evidence="4">Lipoprotein</fullName>
    </recommendedName>
</protein>
<dbReference type="RefSeq" id="WP_068990278.1">
    <property type="nucleotide sequence ID" value="NZ_CP012418.1"/>
</dbReference>
<dbReference type="Proteomes" id="UP000094147">
    <property type="component" value="Chromosome"/>
</dbReference>
<reference evidence="3" key="1">
    <citation type="submission" date="2015-08" db="EMBL/GenBank/DDBJ databases">
        <authorList>
            <person name="Kim K.M."/>
        </authorList>
    </citation>
    <scope>NUCLEOTIDE SEQUENCE [LARGE SCALE GENOMIC DNA]</scope>
    <source>
        <strain evidence="3">KCTC 23892</strain>
    </source>
</reference>
<proteinExistence type="predicted"/>
<name>A0A1B3B9W5_9GAMM</name>
<dbReference type="AlphaFoldDB" id="A0A1B3B9W5"/>
<feature type="chain" id="PRO_5008544072" description="Lipoprotein" evidence="1">
    <location>
        <begin position="21"/>
        <end position="343"/>
    </location>
</feature>
<accession>A0A1B3B9W5</accession>
<evidence type="ECO:0000313" key="3">
    <source>
        <dbReference type="Proteomes" id="UP000094147"/>
    </source>
</evidence>
<feature type="signal peptide" evidence="1">
    <location>
        <begin position="1"/>
        <end position="20"/>
    </location>
</feature>
<gene>
    <name evidence="2" type="ORF">KS2013_869</name>
</gene>
<dbReference type="KEGG" id="ksd:KS2013_869"/>
<dbReference type="PROSITE" id="PS51257">
    <property type="entry name" value="PROKAR_LIPOPROTEIN"/>
    <property type="match status" value="1"/>
</dbReference>
<evidence type="ECO:0008006" key="4">
    <source>
        <dbReference type="Google" id="ProtNLM"/>
    </source>
</evidence>
<organism evidence="2 3">
    <name type="scientific">Kangiella sediminilitoris</name>
    <dbReference type="NCBI Taxonomy" id="1144748"/>
    <lineage>
        <taxon>Bacteria</taxon>
        <taxon>Pseudomonadati</taxon>
        <taxon>Pseudomonadota</taxon>
        <taxon>Gammaproteobacteria</taxon>
        <taxon>Kangiellales</taxon>
        <taxon>Kangiellaceae</taxon>
        <taxon>Kangiella</taxon>
    </lineage>
</organism>
<keyword evidence="3" id="KW-1185">Reference proteome</keyword>
<dbReference type="STRING" id="1144748.KS2013_869"/>
<sequence precursor="true">MKKYSLILLLILIMGCQSLPTGEVTHSWLFVDDGQYNVEDNQFNITVVYDEQQRYYRVGAHDSWGTKQLESRLIDVSVMLDDDINKITVDADFQQDSASGLTVPKHSSSKDICANQKGLALNQLPENQETYQYHMTVCFDSLVVTDKTEDAQCVIDLVALNKDFIQLDASNAKPLATYFNYSLQDKDGSVLLWKHNYGDFSGKDSIDIYHPSCSHSSDKIATHNNRTHKKTVSIKELGPRLSLSMSHYGTPTILANNNNQNYQRIISLSGDVLRDQLQRNNKGWKTLFLPDEHLLYEFDIEYGDDFNKAGKELQFDLIITRYNYAKNNVEVRRITVEQPSFNQ</sequence>